<evidence type="ECO:0000256" key="2">
    <source>
        <dbReference type="ARBA" id="ARBA00022475"/>
    </source>
</evidence>
<evidence type="ECO:0000256" key="6">
    <source>
        <dbReference type="SAM" id="Phobius"/>
    </source>
</evidence>
<name>A0A8S3XJI7_PARAO</name>
<dbReference type="GO" id="GO:0050909">
    <property type="term" value="P:sensory perception of taste"/>
    <property type="evidence" value="ECO:0007669"/>
    <property type="project" value="InterPro"/>
</dbReference>
<dbReference type="OrthoDB" id="6914979at2759"/>
<feature type="transmembrane region" description="Helical" evidence="6">
    <location>
        <begin position="6"/>
        <end position="33"/>
    </location>
</feature>
<dbReference type="Pfam" id="PF08395">
    <property type="entry name" value="7tm_7"/>
    <property type="match status" value="1"/>
</dbReference>
<feature type="transmembrane region" description="Helical" evidence="6">
    <location>
        <begin position="94"/>
        <end position="115"/>
    </location>
</feature>
<comment type="subcellular location">
    <subcellularLocation>
        <location evidence="1">Cell membrane</location>
        <topology evidence="1">Multi-pass membrane protein</topology>
    </subcellularLocation>
</comment>
<comment type="caution">
    <text evidence="7">The sequence shown here is derived from an EMBL/GenBank/DDBJ whole genome shotgun (WGS) entry which is preliminary data.</text>
</comment>
<keyword evidence="8" id="KW-1185">Reference proteome</keyword>
<accession>A0A8S3XJI7</accession>
<reference evidence="7" key="1">
    <citation type="submission" date="2021-04" db="EMBL/GenBank/DDBJ databases">
        <authorList>
            <person name="Tunstrom K."/>
        </authorList>
    </citation>
    <scope>NUCLEOTIDE SEQUENCE</scope>
</reference>
<sequence length="229" mass="26680">MPDLLISVYCVLCLAHFILFLLELQIVYTVLIVHAALQWVNREIAGLCTSADTNHISTFLSPWKLREKFCDYRHSYMSILKLARQKNRNEGPMLLLIFFHTCLLLVISGRHFIYYMNIPVDTPFRTLMVYGQIVLFVSHIFKLFIIIDPCHRTQQEVEETKKILGHLMTNSTCHSFVIELKMFCRQLLHQSPLYSPLNICPLERPLLTTVIVFVMTILVSIAEMSDEME</sequence>
<evidence type="ECO:0000313" key="7">
    <source>
        <dbReference type="EMBL" id="CAG5024475.1"/>
    </source>
</evidence>
<dbReference type="GO" id="GO:0005886">
    <property type="term" value="C:plasma membrane"/>
    <property type="evidence" value="ECO:0007669"/>
    <property type="project" value="UniProtKB-SubCell"/>
</dbReference>
<keyword evidence="3 6" id="KW-0812">Transmembrane</keyword>
<evidence type="ECO:0000256" key="5">
    <source>
        <dbReference type="ARBA" id="ARBA00023136"/>
    </source>
</evidence>
<evidence type="ECO:0000256" key="3">
    <source>
        <dbReference type="ARBA" id="ARBA00022692"/>
    </source>
</evidence>
<gene>
    <name evidence="7" type="ORF">PAPOLLO_LOCUS18151</name>
</gene>
<keyword evidence="4 6" id="KW-1133">Transmembrane helix</keyword>
<keyword evidence="2" id="KW-1003">Cell membrane</keyword>
<evidence type="ECO:0000313" key="8">
    <source>
        <dbReference type="Proteomes" id="UP000691718"/>
    </source>
</evidence>
<keyword evidence="5 6" id="KW-0472">Membrane</keyword>
<evidence type="ECO:0000256" key="4">
    <source>
        <dbReference type="ARBA" id="ARBA00022989"/>
    </source>
</evidence>
<dbReference type="EMBL" id="CAJQZP010001163">
    <property type="protein sequence ID" value="CAG5024475.1"/>
    <property type="molecule type" value="Genomic_DNA"/>
</dbReference>
<feature type="transmembrane region" description="Helical" evidence="6">
    <location>
        <begin position="127"/>
        <end position="147"/>
    </location>
</feature>
<dbReference type="AlphaFoldDB" id="A0A8S3XJI7"/>
<evidence type="ECO:0000256" key="1">
    <source>
        <dbReference type="ARBA" id="ARBA00004651"/>
    </source>
</evidence>
<dbReference type="InterPro" id="IPR013604">
    <property type="entry name" value="7TM_chemorcpt"/>
</dbReference>
<dbReference type="Proteomes" id="UP000691718">
    <property type="component" value="Unassembled WGS sequence"/>
</dbReference>
<organism evidence="7 8">
    <name type="scientific">Parnassius apollo</name>
    <name type="common">Apollo butterfly</name>
    <name type="synonym">Papilio apollo</name>
    <dbReference type="NCBI Taxonomy" id="110799"/>
    <lineage>
        <taxon>Eukaryota</taxon>
        <taxon>Metazoa</taxon>
        <taxon>Ecdysozoa</taxon>
        <taxon>Arthropoda</taxon>
        <taxon>Hexapoda</taxon>
        <taxon>Insecta</taxon>
        <taxon>Pterygota</taxon>
        <taxon>Neoptera</taxon>
        <taxon>Endopterygota</taxon>
        <taxon>Lepidoptera</taxon>
        <taxon>Glossata</taxon>
        <taxon>Ditrysia</taxon>
        <taxon>Papilionoidea</taxon>
        <taxon>Papilionidae</taxon>
        <taxon>Parnassiinae</taxon>
        <taxon>Parnassini</taxon>
        <taxon>Parnassius</taxon>
        <taxon>Parnassius</taxon>
    </lineage>
</organism>
<protein>
    <submittedName>
        <fullName evidence="7">(apollo) hypothetical protein</fullName>
    </submittedName>
</protein>
<proteinExistence type="predicted"/>